<reference evidence="1 2" key="2">
    <citation type="submission" date="2018-11" db="EMBL/GenBank/DDBJ databases">
        <authorList>
            <consortium name="Pathogen Informatics"/>
        </authorList>
    </citation>
    <scope>NUCLEOTIDE SEQUENCE [LARGE SCALE GENOMIC DNA]</scope>
</reference>
<organism evidence="3">
    <name type="scientific">Rodentolepis nana</name>
    <name type="common">Dwarf tapeworm</name>
    <name type="synonym">Hymenolepis nana</name>
    <dbReference type="NCBI Taxonomy" id="102285"/>
    <lineage>
        <taxon>Eukaryota</taxon>
        <taxon>Metazoa</taxon>
        <taxon>Spiralia</taxon>
        <taxon>Lophotrochozoa</taxon>
        <taxon>Platyhelminthes</taxon>
        <taxon>Cestoda</taxon>
        <taxon>Eucestoda</taxon>
        <taxon>Cyclophyllidea</taxon>
        <taxon>Hymenolepididae</taxon>
        <taxon>Rodentolepis</taxon>
    </lineage>
</organism>
<dbReference type="EMBL" id="UZAE01001281">
    <property type="protein sequence ID" value="VDN98427.1"/>
    <property type="molecule type" value="Genomic_DNA"/>
</dbReference>
<proteinExistence type="predicted"/>
<keyword evidence="2" id="KW-1185">Reference proteome</keyword>
<dbReference type="AlphaFoldDB" id="A0A0R3T681"/>
<evidence type="ECO:0000313" key="1">
    <source>
        <dbReference type="EMBL" id="VDN98427.1"/>
    </source>
</evidence>
<dbReference type="WBParaSite" id="HNAJ_0000256901-mRNA-1">
    <property type="protein sequence ID" value="HNAJ_0000256901-mRNA-1"/>
    <property type="gene ID" value="HNAJ_0000256901"/>
</dbReference>
<accession>A0A0R3T681</accession>
<sequence length="93" mass="10195">MSNTCCQTTFIASQSGMALSKRPVDGGADEVVYVWGEDKEEEEEEEEEVDGEVSCYLVVVVVVVLVRGCRRDAKPDPQTKCWLGSLDPNPGVE</sequence>
<name>A0A0R3T681_RODNA</name>
<gene>
    <name evidence="1" type="ORF">HNAJ_LOCUS2568</name>
</gene>
<evidence type="ECO:0000313" key="2">
    <source>
        <dbReference type="Proteomes" id="UP000278807"/>
    </source>
</evidence>
<dbReference type="Proteomes" id="UP000278807">
    <property type="component" value="Unassembled WGS sequence"/>
</dbReference>
<evidence type="ECO:0000313" key="3">
    <source>
        <dbReference type="WBParaSite" id="HNAJ_0000256901-mRNA-1"/>
    </source>
</evidence>
<reference evidence="3" key="1">
    <citation type="submission" date="2017-02" db="UniProtKB">
        <authorList>
            <consortium name="WormBaseParasite"/>
        </authorList>
    </citation>
    <scope>IDENTIFICATION</scope>
</reference>
<protein>
    <submittedName>
        <fullName evidence="1 3">Uncharacterized protein</fullName>
    </submittedName>
</protein>